<keyword evidence="5 7" id="KW-1133">Transmembrane helix</keyword>
<evidence type="ECO:0000256" key="6">
    <source>
        <dbReference type="ARBA" id="ARBA00023136"/>
    </source>
</evidence>
<dbReference type="AlphaFoldDB" id="A0A540VVT3"/>
<evidence type="ECO:0000256" key="2">
    <source>
        <dbReference type="ARBA" id="ARBA00007430"/>
    </source>
</evidence>
<feature type="transmembrane region" description="Helical" evidence="7">
    <location>
        <begin position="371"/>
        <end position="391"/>
    </location>
</feature>
<dbReference type="PANTHER" id="PTHR30250:SF10">
    <property type="entry name" value="LIPOPOLYSACCHARIDE BIOSYNTHESIS PROTEIN WZXC"/>
    <property type="match status" value="1"/>
</dbReference>
<evidence type="ECO:0000256" key="7">
    <source>
        <dbReference type="SAM" id="Phobius"/>
    </source>
</evidence>
<feature type="transmembrane region" description="Helical" evidence="7">
    <location>
        <begin position="161"/>
        <end position="180"/>
    </location>
</feature>
<evidence type="ECO:0000313" key="9">
    <source>
        <dbReference type="Proteomes" id="UP000315400"/>
    </source>
</evidence>
<accession>A0A540VVT3</accession>
<keyword evidence="4 7" id="KW-0812">Transmembrane</keyword>
<feature type="transmembrane region" description="Helical" evidence="7">
    <location>
        <begin position="305"/>
        <end position="324"/>
    </location>
</feature>
<evidence type="ECO:0000313" key="8">
    <source>
        <dbReference type="EMBL" id="TQF00870.1"/>
    </source>
</evidence>
<sequence>MEPRTLSRLLQITQGDSLVARAFRGAGLTIFGFGWGQVMRLASNLILTRILFPEAFGLMALISVFLMGLNMFSDVGIAPAILQSKRGDERSFLDTAWTIQVVRGALLWLAACALAWPVALIYDVPELVYMLPVAALTLPIKGFLTTRYFEANRHLRLGRITLIDMITQTIGLGAAIALAFALQSVWALILSGIISGLAEVLIYERFLPGARNRFRWENRAGRELISFGKWIFLSTVAGFVISQADKLLIGKYLPLEQFGVYNIGYFLASFPLLMGGVLVNRLLIPIYREWPPAHSRENFLRLRKMRMFVSGTLMTMIAVLGLAGVPLVEFLYDPRYAAAGAITVMIAMMQIPLLIALTYDQAALAVGDSKRFFVLAATKAVLIVIGLWVGLEAAGLFGAIVGQGAAMVLAYPVVVWLSKHLGAWDALHDLVFAVLGVLLVWVCYRANLPYLESLVEIGAAS</sequence>
<comment type="similarity">
    <text evidence="2">Belongs to the polysaccharide synthase family.</text>
</comment>
<feature type="transmembrane region" description="Helical" evidence="7">
    <location>
        <begin position="263"/>
        <end position="284"/>
    </location>
</feature>
<feature type="transmembrane region" description="Helical" evidence="7">
    <location>
        <begin position="58"/>
        <end position="81"/>
    </location>
</feature>
<feature type="transmembrane region" description="Helical" evidence="7">
    <location>
        <begin position="128"/>
        <end position="149"/>
    </location>
</feature>
<dbReference type="GO" id="GO:0005886">
    <property type="term" value="C:plasma membrane"/>
    <property type="evidence" value="ECO:0007669"/>
    <property type="project" value="UniProtKB-SubCell"/>
</dbReference>
<evidence type="ECO:0000256" key="5">
    <source>
        <dbReference type="ARBA" id="ARBA00022989"/>
    </source>
</evidence>
<evidence type="ECO:0000256" key="1">
    <source>
        <dbReference type="ARBA" id="ARBA00004651"/>
    </source>
</evidence>
<feature type="transmembrane region" description="Helical" evidence="7">
    <location>
        <begin position="397"/>
        <end position="418"/>
    </location>
</feature>
<comment type="caution">
    <text evidence="8">The sequence shown here is derived from an EMBL/GenBank/DDBJ whole genome shotgun (WGS) entry which is preliminary data.</text>
</comment>
<evidence type="ECO:0000256" key="3">
    <source>
        <dbReference type="ARBA" id="ARBA00022475"/>
    </source>
</evidence>
<organism evidence="8 9">
    <name type="scientific">Spiribacter salinus</name>
    <dbReference type="NCBI Taxonomy" id="1335746"/>
    <lineage>
        <taxon>Bacteria</taxon>
        <taxon>Pseudomonadati</taxon>
        <taxon>Pseudomonadota</taxon>
        <taxon>Gammaproteobacteria</taxon>
        <taxon>Chromatiales</taxon>
        <taxon>Ectothiorhodospiraceae</taxon>
        <taxon>Spiribacter</taxon>
    </lineage>
</organism>
<gene>
    <name evidence="8" type="ORF">FKY71_01070</name>
</gene>
<feature type="transmembrane region" description="Helical" evidence="7">
    <location>
        <begin position="101"/>
        <end position="122"/>
    </location>
</feature>
<comment type="subcellular location">
    <subcellularLocation>
        <location evidence="1">Cell membrane</location>
        <topology evidence="1">Multi-pass membrane protein</topology>
    </subcellularLocation>
</comment>
<dbReference type="Pfam" id="PF13440">
    <property type="entry name" value="Polysacc_synt_3"/>
    <property type="match status" value="1"/>
</dbReference>
<proteinExistence type="inferred from homology"/>
<feature type="transmembrane region" description="Helical" evidence="7">
    <location>
        <begin position="430"/>
        <end position="447"/>
    </location>
</feature>
<reference evidence="8 9" key="1">
    <citation type="submission" date="2019-06" db="EMBL/GenBank/DDBJ databases">
        <title>Metagenome assembled Genome of Spiribacter salinus SL48-SHIP from the microbial mat of Salt Lake 48 (Novosibirsk region, Russia).</title>
        <authorList>
            <person name="Shipova A."/>
            <person name="Rozanov A.S."/>
            <person name="Bryanskaya A.V."/>
            <person name="Peltek S.E."/>
        </authorList>
    </citation>
    <scope>NUCLEOTIDE SEQUENCE [LARGE SCALE GENOMIC DNA]</scope>
    <source>
        <strain evidence="8">SL48-SHIP-2</strain>
    </source>
</reference>
<dbReference type="InterPro" id="IPR050833">
    <property type="entry name" value="Poly_Biosynth_Transport"/>
</dbReference>
<evidence type="ECO:0000256" key="4">
    <source>
        <dbReference type="ARBA" id="ARBA00022692"/>
    </source>
</evidence>
<name>A0A540VVT3_9GAMM</name>
<dbReference type="PANTHER" id="PTHR30250">
    <property type="entry name" value="PST FAMILY PREDICTED COLANIC ACID TRANSPORTER"/>
    <property type="match status" value="1"/>
</dbReference>
<feature type="transmembrane region" description="Helical" evidence="7">
    <location>
        <begin position="336"/>
        <end position="359"/>
    </location>
</feature>
<feature type="transmembrane region" description="Helical" evidence="7">
    <location>
        <begin position="224"/>
        <end position="243"/>
    </location>
</feature>
<keyword evidence="6 7" id="KW-0472">Membrane</keyword>
<feature type="transmembrane region" description="Helical" evidence="7">
    <location>
        <begin position="21"/>
        <end position="38"/>
    </location>
</feature>
<feature type="transmembrane region" description="Helical" evidence="7">
    <location>
        <begin position="186"/>
        <end position="203"/>
    </location>
</feature>
<keyword evidence="3" id="KW-1003">Cell membrane</keyword>
<dbReference type="EMBL" id="VIFK01000003">
    <property type="protein sequence ID" value="TQF00870.1"/>
    <property type="molecule type" value="Genomic_DNA"/>
</dbReference>
<protein>
    <submittedName>
        <fullName evidence="8">Oligosaccharide flippase family protein</fullName>
    </submittedName>
</protein>
<dbReference type="Proteomes" id="UP000315400">
    <property type="component" value="Unassembled WGS sequence"/>
</dbReference>